<protein>
    <submittedName>
        <fullName evidence="2">Uncharacterized protein</fullName>
    </submittedName>
</protein>
<evidence type="ECO:0000313" key="2">
    <source>
        <dbReference type="EMBL" id="TQR29302.1"/>
    </source>
</evidence>
<sequence>MTFIKIIQGFFYSLALLVLSVLYAGLILSALLSMVAGILRTFGLEQIQMSIWNGVELPIAFSIPLALLFSLLLFFCSMYIKRSIQFCFSKLKF</sequence>
<gene>
    <name evidence="2" type="ORF">C7Y47_18315</name>
</gene>
<reference evidence="2 3" key="1">
    <citation type="submission" date="2018-03" db="EMBL/GenBank/DDBJ databases">
        <title>Aerobic endospore-forming bacteria genome sequencing and assembly.</title>
        <authorList>
            <person name="Cavalcante D.A."/>
            <person name="Driks A."/>
            <person name="Putonti C."/>
            <person name="De-Souza M.T."/>
        </authorList>
    </citation>
    <scope>NUCLEOTIDE SEQUENCE [LARGE SCALE GENOMIC DNA]</scope>
    <source>
        <strain evidence="2 3">SDF0037</strain>
    </source>
</reference>
<accession>A0A544UAP6</accession>
<dbReference type="EMBL" id="SADV01000019">
    <property type="protein sequence ID" value="TQR29302.1"/>
    <property type="molecule type" value="Genomic_DNA"/>
</dbReference>
<feature type="transmembrane region" description="Helical" evidence="1">
    <location>
        <begin position="12"/>
        <end position="39"/>
    </location>
</feature>
<evidence type="ECO:0000256" key="1">
    <source>
        <dbReference type="SAM" id="Phobius"/>
    </source>
</evidence>
<keyword evidence="1" id="KW-0812">Transmembrane</keyword>
<feature type="transmembrane region" description="Helical" evidence="1">
    <location>
        <begin position="59"/>
        <end position="80"/>
    </location>
</feature>
<evidence type="ECO:0000313" key="3">
    <source>
        <dbReference type="Proteomes" id="UP000317944"/>
    </source>
</evidence>
<dbReference type="OrthoDB" id="2931126at2"/>
<dbReference type="RefSeq" id="WP_142510059.1">
    <property type="nucleotide sequence ID" value="NZ_SADV01000019.1"/>
</dbReference>
<dbReference type="AlphaFoldDB" id="A0A544UAP6"/>
<keyword evidence="1" id="KW-1133">Transmembrane helix</keyword>
<name>A0A544UAP6_LYSSH</name>
<organism evidence="2 3">
    <name type="scientific">Lysinibacillus sphaericus</name>
    <name type="common">Bacillus sphaericus</name>
    <dbReference type="NCBI Taxonomy" id="1421"/>
    <lineage>
        <taxon>Bacteria</taxon>
        <taxon>Bacillati</taxon>
        <taxon>Bacillota</taxon>
        <taxon>Bacilli</taxon>
        <taxon>Bacillales</taxon>
        <taxon>Bacillaceae</taxon>
        <taxon>Lysinibacillus</taxon>
    </lineage>
</organism>
<dbReference type="Proteomes" id="UP000317944">
    <property type="component" value="Unassembled WGS sequence"/>
</dbReference>
<proteinExistence type="predicted"/>
<keyword evidence="1" id="KW-0472">Membrane</keyword>
<comment type="caution">
    <text evidence="2">The sequence shown here is derived from an EMBL/GenBank/DDBJ whole genome shotgun (WGS) entry which is preliminary data.</text>
</comment>